<protein>
    <submittedName>
        <fullName evidence="2">BTB domain-containing protein</fullName>
    </submittedName>
</protein>
<sequence length="959" mass="107609">MRSALLLEQYHFEREELQKKLARVIVEKMTCLIDNLETADLLLVAADGRKLAVHKCILRARAPGFFQRHIEPTLKATSKERLLSGEILEVAIGDIDSYGLEFFVKSVYTEEEISRFPPQQADVNVMKESMSDNHENKDEDPENENLSLNIPSDSLEHSPVTNEDVEESSSTPMNFDDTTKEEEVVVEQLTTRIPVMTSFKQLGSQDLQSSMVTSGYSEHSNQDLMSMSYDERRAKSPALDESGPKEFDAESKISDSPSKGKGIFNMFIGLGGEASREFPSQVAYGVRGKTMLARRLSVTSLNSLTSLDLTPFGESSTMPQYDQNTACKLAQDLLEMYLNQEDTDVTVKTSSGDLKAHKCILSVTCNFFKRALKKGKTIELTIFSKTSVNFLLSFLYGGLTTIPEEVDVWELIGLATHLDVPELGNVVSLHLKAYRCHYFHRPCSSCVSAIFDALPQFAEIKCLNSLYEEAMEWQSKHFGRIWKGRVFLYLNERCQRECLEYLIQKIDSESVIDVLLSCEKLQISLPRSKLPHAAESVKLLVNELIEYCVEFVGTSFDLILESTSFINHGKGLALNLSLLEDLLPNLIHSLTSETAIRGYKVLSKLLVDIENQPKTEQRGPVKPLTINEFSPRFMNLCRRLYELIDKHLLHYASSVIKSEAWVELSPKEQERIKESGLFIEMQEPKGQPPKFSSLDRTYKRSSSVGISANERSDLLNRKASVERRKLLSEHVIIESMDEREREKSMQIIMSNAAKERAEAKQKMSELEKAAPPVIASPTVSPKIAPPARSGSRSRMDRLKHDSSFSMNREDTHVIMTVHQNKAAGLDAKTSDLPTASKKLISPKVKPQSVVKPMVKDVPFASSTKVPRISSSRTPISKEIPTATTSRKAFIPESKPPAQQTTIPTAKTTTSTIKRSRTETTQPNTSKKKIVDDKKSPSRVSSSKSNADKTSKDDKNIVKK</sequence>
<name>A0AC35TSD2_9BILA</name>
<evidence type="ECO:0000313" key="2">
    <source>
        <dbReference type="WBParaSite" id="RSKR_0000334900.1"/>
    </source>
</evidence>
<dbReference type="Proteomes" id="UP000095286">
    <property type="component" value="Unplaced"/>
</dbReference>
<reference evidence="2" key="1">
    <citation type="submission" date="2016-11" db="UniProtKB">
        <authorList>
            <consortium name="WormBaseParasite"/>
        </authorList>
    </citation>
    <scope>IDENTIFICATION</scope>
    <source>
        <strain evidence="2">KR3021</strain>
    </source>
</reference>
<organism evidence="1 2">
    <name type="scientific">Rhabditophanes sp. KR3021</name>
    <dbReference type="NCBI Taxonomy" id="114890"/>
    <lineage>
        <taxon>Eukaryota</taxon>
        <taxon>Metazoa</taxon>
        <taxon>Ecdysozoa</taxon>
        <taxon>Nematoda</taxon>
        <taxon>Chromadorea</taxon>
        <taxon>Rhabditida</taxon>
        <taxon>Tylenchina</taxon>
        <taxon>Panagrolaimomorpha</taxon>
        <taxon>Strongyloidoidea</taxon>
        <taxon>Alloionematidae</taxon>
        <taxon>Rhabditophanes</taxon>
    </lineage>
</organism>
<proteinExistence type="predicted"/>
<dbReference type="WBParaSite" id="RSKR_0000334900.1">
    <property type="protein sequence ID" value="RSKR_0000334900.1"/>
    <property type="gene ID" value="RSKR_0000334900"/>
</dbReference>
<evidence type="ECO:0000313" key="1">
    <source>
        <dbReference type="Proteomes" id="UP000095286"/>
    </source>
</evidence>
<accession>A0AC35TSD2</accession>